<feature type="transmembrane region" description="Helical" evidence="9">
    <location>
        <begin position="140"/>
        <end position="162"/>
    </location>
</feature>
<evidence type="ECO:0000256" key="7">
    <source>
        <dbReference type="ARBA" id="ARBA00022989"/>
    </source>
</evidence>
<dbReference type="CDD" id="cd06261">
    <property type="entry name" value="TM_PBP2"/>
    <property type="match status" value="1"/>
</dbReference>
<evidence type="ECO:0000313" key="12">
    <source>
        <dbReference type="Proteomes" id="UP001165378"/>
    </source>
</evidence>
<dbReference type="SUPFAM" id="SSF161098">
    <property type="entry name" value="MetI-like"/>
    <property type="match status" value="1"/>
</dbReference>
<keyword evidence="12" id="KW-1185">Reference proteome</keyword>
<evidence type="ECO:0000259" key="10">
    <source>
        <dbReference type="PROSITE" id="PS50928"/>
    </source>
</evidence>
<keyword evidence="5 9" id="KW-0812">Transmembrane</keyword>
<evidence type="ECO:0000313" key="11">
    <source>
        <dbReference type="EMBL" id="MCF2533077.1"/>
    </source>
</evidence>
<dbReference type="InterPro" id="IPR000515">
    <property type="entry name" value="MetI-like"/>
</dbReference>
<evidence type="ECO:0000256" key="4">
    <source>
        <dbReference type="ARBA" id="ARBA00022475"/>
    </source>
</evidence>
<reference evidence="11" key="1">
    <citation type="submission" date="2022-01" db="EMBL/GenBank/DDBJ databases">
        <title>Genome-Based Taxonomic Classification of the Phylum Actinobacteria.</title>
        <authorList>
            <person name="Gao Y."/>
        </authorList>
    </citation>
    <scope>NUCLEOTIDE SEQUENCE</scope>
    <source>
        <strain evidence="11">KLBMP 8922</strain>
    </source>
</reference>
<proteinExistence type="inferred from homology"/>
<dbReference type="InterPro" id="IPR010065">
    <property type="entry name" value="AA_ABC_transptr_permease_3TM"/>
</dbReference>
<evidence type="ECO:0000256" key="8">
    <source>
        <dbReference type="ARBA" id="ARBA00023136"/>
    </source>
</evidence>
<accession>A0AA41Q8A6</accession>
<dbReference type="PROSITE" id="PS50928">
    <property type="entry name" value="ABC_TM1"/>
    <property type="match status" value="1"/>
</dbReference>
<dbReference type="InterPro" id="IPR043429">
    <property type="entry name" value="ArtM/GltK/GlnP/TcyL/YhdX-like"/>
</dbReference>
<feature type="transmembrane region" description="Helical" evidence="9">
    <location>
        <begin position="81"/>
        <end position="100"/>
    </location>
</feature>
<sequence>MSVLRDNWDLIHKGFVETLWLTLWCGVVALVLGTLLAACRVSPVPPLRWFGTAYVNIIRNTPLTLLMFFVALGFPKLDIKFDYFTFAVIAVGGYTAAFICEAVRSGINTVPLGQAEAARSLGMTFGQTLSLVVLPQALRAVIPPIGSLLIAMVRNSAIAGAFNVDELFGVNSTLVENGENVLWVFLWIAVGYLTITLTLSAVFALLEKKLAVAR</sequence>
<dbReference type="Gene3D" id="1.10.3720.10">
    <property type="entry name" value="MetI-like"/>
    <property type="match status" value="1"/>
</dbReference>
<comment type="subcellular location">
    <subcellularLocation>
        <location evidence="1 9">Cell membrane</location>
        <topology evidence="1 9">Multi-pass membrane protein</topology>
    </subcellularLocation>
</comment>
<evidence type="ECO:0000256" key="2">
    <source>
        <dbReference type="ARBA" id="ARBA00010072"/>
    </source>
</evidence>
<dbReference type="EMBL" id="JAKFHA010000043">
    <property type="protein sequence ID" value="MCF2533077.1"/>
    <property type="molecule type" value="Genomic_DNA"/>
</dbReference>
<dbReference type="Proteomes" id="UP001165378">
    <property type="component" value="Unassembled WGS sequence"/>
</dbReference>
<keyword evidence="7 9" id="KW-1133">Transmembrane helix</keyword>
<dbReference type="PANTHER" id="PTHR30614">
    <property type="entry name" value="MEMBRANE COMPONENT OF AMINO ACID ABC TRANSPORTER"/>
    <property type="match status" value="1"/>
</dbReference>
<feature type="transmembrane region" description="Helical" evidence="9">
    <location>
        <begin position="182"/>
        <end position="206"/>
    </location>
</feature>
<feature type="domain" description="ABC transmembrane type-1" evidence="10">
    <location>
        <begin position="15"/>
        <end position="203"/>
    </location>
</feature>
<dbReference type="NCBIfam" id="TIGR01726">
    <property type="entry name" value="HEQRo_perm_3TM"/>
    <property type="match status" value="1"/>
</dbReference>
<gene>
    <name evidence="11" type="ORF">LZ495_38495</name>
</gene>
<keyword evidence="3 9" id="KW-0813">Transport</keyword>
<feature type="transmembrane region" description="Helical" evidence="9">
    <location>
        <begin position="20"/>
        <end position="41"/>
    </location>
</feature>
<dbReference type="InterPro" id="IPR035906">
    <property type="entry name" value="MetI-like_sf"/>
</dbReference>
<evidence type="ECO:0000256" key="5">
    <source>
        <dbReference type="ARBA" id="ARBA00022692"/>
    </source>
</evidence>
<dbReference type="Pfam" id="PF00528">
    <property type="entry name" value="BPD_transp_1"/>
    <property type="match status" value="1"/>
</dbReference>
<keyword evidence="4" id="KW-1003">Cell membrane</keyword>
<dbReference type="GO" id="GO:0043190">
    <property type="term" value="C:ATP-binding cassette (ABC) transporter complex"/>
    <property type="evidence" value="ECO:0007669"/>
    <property type="project" value="InterPro"/>
</dbReference>
<feature type="transmembrane region" description="Helical" evidence="9">
    <location>
        <begin position="53"/>
        <end position="75"/>
    </location>
</feature>
<evidence type="ECO:0000256" key="3">
    <source>
        <dbReference type="ARBA" id="ARBA00022448"/>
    </source>
</evidence>
<keyword evidence="6" id="KW-0029">Amino-acid transport</keyword>
<protein>
    <submittedName>
        <fullName evidence="11">Amino acid ABC transporter permease</fullName>
    </submittedName>
</protein>
<dbReference type="PANTHER" id="PTHR30614:SF37">
    <property type="entry name" value="AMINO-ACID ABC TRANSPORTER PERMEASE PROTEIN YHDX-RELATED"/>
    <property type="match status" value="1"/>
</dbReference>
<evidence type="ECO:0000256" key="1">
    <source>
        <dbReference type="ARBA" id="ARBA00004651"/>
    </source>
</evidence>
<organism evidence="11 12">
    <name type="scientific">Yinghuangia soli</name>
    <dbReference type="NCBI Taxonomy" id="2908204"/>
    <lineage>
        <taxon>Bacteria</taxon>
        <taxon>Bacillati</taxon>
        <taxon>Actinomycetota</taxon>
        <taxon>Actinomycetes</taxon>
        <taxon>Kitasatosporales</taxon>
        <taxon>Streptomycetaceae</taxon>
        <taxon>Yinghuangia</taxon>
    </lineage>
</organism>
<dbReference type="AlphaFoldDB" id="A0AA41Q8A6"/>
<evidence type="ECO:0000256" key="6">
    <source>
        <dbReference type="ARBA" id="ARBA00022970"/>
    </source>
</evidence>
<keyword evidence="8 9" id="KW-0472">Membrane</keyword>
<comment type="similarity">
    <text evidence="2">Belongs to the binding-protein-dependent transport system permease family. HisMQ subfamily.</text>
</comment>
<evidence type="ECO:0000256" key="9">
    <source>
        <dbReference type="RuleBase" id="RU363032"/>
    </source>
</evidence>
<comment type="caution">
    <text evidence="11">The sequence shown here is derived from an EMBL/GenBank/DDBJ whole genome shotgun (WGS) entry which is preliminary data.</text>
</comment>
<name>A0AA41Q8A6_9ACTN</name>
<dbReference type="GO" id="GO:0022857">
    <property type="term" value="F:transmembrane transporter activity"/>
    <property type="evidence" value="ECO:0007669"/>
    <property type="project" value="InterPro"/>
</dbReference>
<dbReference type="GO" id="GO:0006865">
    <property type="term" value="P:amino acid transport"/>
    <property type="evidence" value="ECO:0007669"/>
    <property type="project" value="UniProtKB-KW"/>
</dbReference>
<dbReference type="RefSeq" id="WP_235057846.1">
    <property type="nucleotide sequence ID" value="NZ_JAKFHA010000043.1"/>
</dbReference>